<accession>A0A1K0GQ18</accession>
<keyword evidence="2" id="KW-1185">Reference proteome</keyword>
<gene>
    <name evidence="1" type="ORF">BG844_09175</name>
</gene>
<proteinExistence type="predicted"/>
<name>A0A1K0GQ18_9ACTN</name>
<sequence length="378" mass="41990">MKAERVLPLHVEKAVLARVLVFQVLDLHHAELAAAGYGTLWEEVRDRLCHSTVRQLEFCSADPLSSYLHRLAEELRSIMQSYPGADTEKVCTLLLDEIDRVLADAGRFPGDLLPAAFDKAVEEAFELYRAHGLPVSPDMLERITVRFDHQLGSLHSPLPIQLTAVTCLHEEPGDPPSARVDVRVNAKLMDELTAFSLPYVLLHECVCHVFQGPWQGGRTSADPSSRFAEGWMDYVAFSVHQMLARSRHGGSGDPDLTMTPRAAAQEEAADTVHKARYAKNVEDRAWAQRALGVRAAHNMRSLLERLPEARADPLGAFVQLSVHLNASPIDNQQRDLFVAGVSKATLRGVNPELVPVMRRYLTTHDLHGLVGEVLKLFT</sequence>
<evidence type="ECO:0000313" key="2">
    <source>
        <dbReference type="Proteomes" id="UP000182486"/>
    </source>
</evidence>
<protein>
    <submittedName>
        <fullName evidence="1">Uncharacterized protein</fullName>
    </submittedName>
</protein>
<evidence type="ECO:0000313" key="1">
    <source>
        <dbReference type="EMBL" id="OJF14502.1"/>
    </source>
</evidence>
<dbReference type="AlphaFoldDB" id="A0A1K0GQ18"/>
<dbReference type="EMBL" id="MEIA01000096">
    <property type="protein sequence ID" value="OJF14502.1"/>
    <property type="molecule type" value="Genomic_DNA"/>
</dbReference>
<comment type="caution">
    <text evidence="1">The sequence shown here is derived from an EMBL/GenBank/DDBJ whole genome shotgun (WGS) entry which is preliminary data.</text>
</comment>
<dbReference type="Proteomes" id="UP000182486">
    <property type="component" value="Unassembled WGS sequence"/>
</dbReference>
<reference evidence="1 2" key="1">
    <citation type="submission" date="2016-09" db="EMBL/GenBank/DDBJ databases">
        <title>Couchioplanes caeruleus draft genome sequence.</title>
        <authorList>
            <person name="Sheehan J."/>
            <person name="Caffrey P."/>
        </authorList>
    </citation>
    <scope>NUCLEOTIDE SEQUENCE [LARGE SCALE GENOMIC DNA]</scope>
    <source>
        <strain evidence="1 2">DSM 43634</strain>
    </source>
</reference>
<organism evidence="1 2">
    <name type="scientific">Couchioplanes caeruleus subsp. caeruleus</name>
    <dbReference type="NCBI Taxonomy" id="56427"/>
    <lineage>
        <taxon>Bacteria</taxon>
        <taxon>Bacillati</taxon>
        <taxon>Actinomycetota</taxon>
        <taxon>Actinomycetes</taxon>
        <taxon>Micromonosporales</taxon>
        <taxon>Micromonosporaceae</taxon>
        <taxon>Couchioplanes</taxon>
    </lineage>
</organism>
<dbReference type="RefSeq" id="WP_071804528.1">
    <property type="nucleotide sequence ID" value="NZ_MEIA01000096.1"/>
</dbReference>